<protein>
    <submittedName>
        <fullName evidence="1">Uncharacterized protein</fullName>
    </submittedName>
</protein>
<accession>A0AAV9ZGL2</accession>
<dbReference type="Proteomes" id="UP001362999">
    <property type="component" value="Unassembled WGS sequence"/>
</dbReference>
<dbReference type="AlphaFoldDB" id="A0AAV9ZGL2"/>
<evidence type="ECO:0000313" key="2">
    <source>
        <dbReference type="EMBL" id="KAK6984455.1"/>
    </source>
</evidence>
<sequence>MLALLKSPTPTSTLLLFKSIILARASGALLGSMYLPTTASPPPPPPSQPRSHPVLAPFVIKTSLLCSKLHTEGRIKGVQLWECARLAVRGSAKAAGTWVIVHRPPHPSRPTFTLGDPSELARPPPMFPTATPPTTLKAMNEEWAHRYNATHEQRELRKLAEEQRRQQQFQYEREVRICCWMEDGDKFNAIIKCRANEHRLNR</sequence>
<comment type="caution">
    <text evidence="1">The sequence shown here is derived from an EMBL/GenBank/DDBJ whole genome shotgun (WGS) entry which is preliminary data.</text>
</comment>
<evidence type="ECO:0000313" key="1">
    <source>
        <dbReference type="EMBL" id="KAK6981284.1"/>
    </source>
</evidence>
<proteinExistence type="predicted"/>
<organism evidence="1 3">
    <name type="scientific">Favolaschia claudopus</name>
    <dbReference type="NCBI Taxonomy" id="2862362"/>
    <lineage>
        <taxon>Eukaryota</taxon>
        <taxon>Fungi</taxon>
        <taxon>Dikarya</taxon>
        <taxon>Basidiomycota</taxon>
        <taxon>Agaricomycotina</taxon>
        <taxon>Agaricomycetes</taxon>
        <taxon>Agaricomycetidae</taxon>
        <taxon>Agaricales</taxon>
        <taxon>Marasmiineae</taxon>
        <taxon>Mycenaceae</taxon>
        <taxon>Favolaschia</taxon>
    </lineage>
</organism>
<gene>
    <name evidence="2" type="ORF">R3P38DRAFT_3231685</name>
    <name evidence="1" type="ORF">R3P38DRAFT_3234273</name>
</gene>
<dbReference type="EMBL" id="JAWWNJ010000137">
    <property type="protein sequence ID" value="KAK6984455.1"/>
    <property type="molecule type" value="Genomic_DNA"/>
</dbReference>
<reference evidence="1 3" key="1">
    <citation type="journal article" date="2024" name="J Genomics">
        <title>Draft genome sequencing and assembly of Favolaschia claudopus CIRM-BRFM 2984 isolated from oak limbs.</title>
        <authorList>
            <person name="Navarro D."/>
            <person name="Drula E."/>
            <person name="Chaduli D."/>
            <person name="Cazenave R."/>
            <person name="Ahrendt S."/>
            <person name="Wang J."/>
            <person name="Lipzen A."/>
            <person name="Daum C."/>
            <person name="Barry K."/>
            <person name="Grigoriev I.V."/>
            <person name="Favel A."/>
            <person name="Rosso M.N."/>
            <person name="Martin F."/>
        </authorList>
    </citation>
    <scope>NUCLEOTIDE SEQUENCE [LARGE SCALE GENOMIC DNA]</scope>
    <source>
        <strain evidence="1 3">CIRM-BRFM 2984</strain>
    </source>
</reference>
<evidence type="ECO:0000313" key="3">
    <source>
        <dbReference type="Proteomes" id="UP001362999"/>
    </source>
</evidence>
<keyword evidence="3" id="KW-1185">Reference proteome</keyword>
<dbReference type="EMBL" id="JAWWNJ010000151">
    <property type="protein sequence ID" value="KAK6981284.1"/>
    <property type="molecule type" value="Genomic_DNA"/>
</dbReference>
<name>A0AAV9ZGL2_9AGAR</name>